<proteinExistence type="predicted"/>
<protein>
    <submittedName>
        <fullName evidence="1">Uncharacterized protein</fullName>
    </submittedName>
</protein>
<accession>A0AA86T730</accession>
<dbReference type="Gramene" id="rna-AYBTSS11_LOCUS27329">
    <property type="protein sequence ID" value="CAJ1975225.1"/>
    <property type="gene ID" value="gene-AYBTSS11_LOCUS27329"/>
</dbReference>
<reference evidence="1" key="1">
    <citation type="submission" date="2023-10" db="EMBL/GenBank/DDBJ databases">
        <authorList>
            <person name="Domelevo Entfellner J.-B."/>
        </authorList>
    </citation>
    <scope>NUCLEOTIDE SEQUENCE</scope>
</reference>
<organism evidence="1 2">
    <name type="scientific">Sphenostylis stenocarpa</name>
    <dbReference type="NCBI Taxonomy" id="92480"/>
    <lineage>
        <taxon>Eukaryota</taxon>
        <taxon>Viridiplantae</taxon>
        <taxon>Streptophyta</taxon>
        <taxon>Embryophyta</taxon>
        <taxon>Tracheophyta</taxon>
        <taxon>Spermatophyta</taxon>
        <taxon>Magnoliopsida</taxon>
        <taxon>eudicotyledons</taxon>
        <taxon>Gunneridae</taxon>
        <taxon>Pentapetalae</taxon>
        <taxon>rosids</taxon>
        <taxon>fabids</taxon>
        <taxon>Fabales</taxon>
        <taxon>Fabaceae</taxon>
        <taxon>Papilionoideae</taxon>
        <taxon>50 kb inversion clade</taxon>
        <taxon>NPAAA clade</taxon>
        <taxon>indigoferoid/millettioid clade</taxon>
        <taxon>Phaseoleae</taxon>
        <taxon>Sphenostylis</taxon>
    </lineage>
</organism>
<dbReference type="EMBL" id="OY731406">
    <property type="protein sequence ID" value="CAJ1975225.1"/>
    <property type="molecule type" value="Genomic_DNA"/>
</dbReference>
<sequence>MDKALPKWISETVTLDFIADPEHFQHCIFNKFLWFLKLKASQDLDLGKNGYTLTCTFNLKDTLVLTGIENTFPNGNKESNAISEQDV</sequence>
<dbReference type="AlphaFoldDB" id="A0AA86T730"/>
<keyword evidence="2" id="KW-1185">Reference proteome</keyword>
<evidence type="ECO:0000313" key="1">
    <source>
        <dbReference type="EMBL" id="CAJ1975225.1"/>
    </source>
</evidence>
<gene>
    <name evidence="1" type="ORF">AYBTSS11_LOCUS27329</name>
</gene>
<name>A0AA86T730_9FABA</name>
<evidence type="ECO:0000313" key="2">
    <source>
        <dbReference type="Proteomes" id="UP001189624"/>
    </source>
</evidence>
<dbReference type="Proteomes" id="UP001189624">
    <property type="component" value="Chromosome 9"/>
</dbReference>